<comment type="similarity">
    <text evidence="1 5 6">Belongs to the universal ribosomal protein uS8 family.</text>
</comment>
<dbReference type="NCBIfam" id="NF001109">
    <property type="entry name" value="PRK00136.1"/>
    <property type="match status" value="1"/>
</dbReference>
<dbReference type="Gene3D" id="3.30.1490.10">
    <property type="match status" value="1"/>
</dbReference>
<dbReference type="Gene3D" id="3.30.1370.30">
    <property type="match status" value="1"/>
</dbReference>
<keyword evidence="3 5" id="KW-0687">Ribonucleoprotein</keyword>
<evidence type="ECO:0000313" key="7">
    <source>
        <dbReference type="EMBL" id="KKW05466.1"/>
    </source>
</evidence>
<dbReference type="PROSITE" id="PS00053">
    <property type="entry name" value="RIBOSOMAL_S8"/>
    <property type="match status" value="1"/>
</dbReference>
<comment type="function">
    <text evidence="5">One of the primary rRNA binding proteins, it binds directly to 16S rRNA central domain where it helps coordinate assembly of the platform of the 30S subunit.</text>
</comment>
<evidence type="ECO:0000256" key="1">
    <source>
        <dbReference type="ARBA" id="ARBA00006471"/>
    </source>
</evidence>
<dbReference type="SUPFAM" id="SSF56047">
    <property type="entry name" value="Ribosomal protein S8"/>
    <property type="match status" value="1"/>
</dbReference>
<dbReference type="AlphaFoldDB" id="A0A0G1VG77"/>
<dbReference type="GO" id="GO:0005737">
    <property type="term" value="C:cytoplasm"/>
    <property type="evidence" value="ECO:0007669"/>
    <property type="project" value="UniProtKB-ARBA"/>
</dbReference>
<evidence type="ECO:0000256" key="2">
    <source>
        <dbReference type="ARBA" id="ARBA00022980"/>
    </source>
</evidence>
<dbReference type="InterPro" id="IPR047863">
    <property type="entry name" value="Ribosomal_uS8_CS"/>
</dbReference>
<evidence type="ECO:0000256" key="4">
    <source>
        <dbReference type="ARBA" id="ARBA00035258"/>
    </source>
</evidence>
<dbReference type="EMBL" id="LCPV01000060">
    <property type="protein sequence ID" value="KKW05466.1"/>
    <property type="molecule type" value="Genomic_DNA"/>
</dbReference>
<reference evidence="7 8" key="1">
    <citation type="journal article" date="2015" name="Nature">
        <title>rRNA introns, odd ribosomes, and small enigmatic genomes across a large radiation of phyla.</title>
        <authorList>
            <person name="Brown C.T."/>
            <person name="Hug L.A."/>
            <person name="Thomas B.C."/>
            <person name="Sharon I."/>
            <person name="Castelle C.J."/>
            <person name="Singh A."/>
            <person name="Wilkins M.J."/>
            <person name="Williams K.H."/>
            <person name="Banfield J.F."/>
        </authorList>
    </citation>
    <scope>NUCLEOTIDE SEQUENCE [LARGE SCALE GENOMIC DNA]</scope>
</reference>
<dbReference type="GO" id="GO:0019843">
    <property type="term" value="F:rRNA binding"/>
    <property type="evidence" value="ECO:0007669"/>
    <property type="project" value="UniProtKB-UniRule"/>
</dbReference>
<comment type="subunit">
    <text evidence="5">Part of the 30S ribosomal subunit. Contacts proteins S5 and S12.</text>
</comment>
<name>A0A0G1VG77_9BACT</name>
<dbReference type="FunFam" id="3.30.1490.10:FF:000001">
    <property type="entry name" value="30S ribosomal protein S8"/>
    <property type="match status" value="1"/>
</dbReference>
<keyword evidence="5" id="KW-0699">rRNA-binding</keyword>
<evidence type="ECO:0000256" key="3">
    <source>
        <dbReference type="ARBA" id="ARBA00023274"/>
    </source>
</evidence>
<dbReference type="PATRIC" id="fig|1618675.3.peg.675"/>
<organism evidence="7 8">
    <name type="scientific">Candidatus Kaiserbacteria bacterium GW2011_GWC2_49_12</name>
    <dbReference type="NCBI Taxonomy" id="1618675"/>
    <lineage>
        <taxon>Bacteria</taxon>
        <taxon>Candidatus Kaiseribacteriota</taxon>
    </lineage>
</organism>
<dbReference type="InterPro" id="IPR035987">
    <property type="entry name" value="Ribosomal_uS8_sf"/>
</dbReference>
<dbReference type="Proteomes" id="UP000034589">
    <property type="component" value="Unassembled WGS sequence"/>
</dbReference>
<proteinExistence type="inferred from homology"/>
<evidence type="ECO:0000313" key="8">
    <source>
        <dbReference type="Proteomes" id="UP000034589"/>
    </source>
</evidence>
<evidence type="ECO:0000256" key="5">
    <source>
        <dbReference type="HAMAP-Rule" id="MF_01302"/>
    </source>
</evidence>
<keyword evidence="5" id="KW-0694">RNA-binding</keyword>
<dbReference type="GO" id="GO:0006412">
    <property type="term" value="P:translation"/>
    <property type="evidence" value="ECO:0007669"/>
    <property type="project" value="UniProtKB-UniRule"/>
</dbReference>
<dbReference type="Pfam" id="PF00410">
    <property type="entry name" value="Ribosomal_S8"/>
    <property type="match status" value="1"/>
</dbReference>
<dbReference type="GO" id="GO:0003735">
    <property type="term" value="F:structural constituent of ribosome"/>
    <property type="evidence" value="ECO:0007669"/>
    <property type="project" value="InterPro"/>
</dbReference>
<accession>A0A0G1VG77</accession>
<comment type="caution">
    <text evidence="7">The sequence shown here is derived from an EMBL/GenBank/DDBJ whole genome shotgun (WGS) entry which is preliminary data.</text>
</comment>
<evidence type="ECO:0000256" key="6">
    <source>
        <dbReference type="RuleBase" id="RU003660"/>
    </source>
</evidence>
<dbReference type="GO" id="GO:0005840">
    <property type="term" value="C:ribosome"/>
    <property type="evidence" value="ECO:0007669"/>
    <property type="project" value="UniProtKB-KW"/>
</dbReference>
<sequence>MVGDTVGDFIIRIKNAGAIGKASVSIPYSALKMAIAEKLKDAGYVQAAEKKGKKVRKTLDVVLKYDESGAHVIRGMRRVSKPGRRVYIGVREVRPVRYGHGSLILSTPKGIVTDKEARKEKVGGEVLFEIW</sequence>
<dbReference type="GO" id="GO:1990904">
    <property type="term" value="C:ribonucleoprotein complex"/>
    <property type="evidence" value="ECO:0007669"/>
    <property type="project" value="UniProtKB-KW"/>
</dbReference>
<protein>
    <recommendedName>
        <fullName evidence="4 5">Small ribosomal subunit protein uS8</fullName>
    </recommendedName>
</protein>
<dbReference type="PANTHER" id="PTHR11758">
    <property type="entry name" value="40S RIBOSOMAL PROTEIN S15A"/>
    <property type="match status" value="1"/>
</dbReference>
<keyword evidence="2 5" id="KW-0689">Ribosomal protein</keyword>
<gene>
    <name evidence="5" type="primary">rpsH</name>
    <name evidence="7" type="ORF">UY39_C0060G0001</name>
</gene>
<dbReference type="InterPro" id="IPR000630">
    <property type="entry name" value="Ribosomal_uS8"/>
</dbReference>
<dbReference type="HAMAP" id="MF_01302_B">
    <property type="entry name" value="Ribosomal_uS8_B"/>
    <property type="match status" value="1"/>
</dbReference>